<accession>A0A9P1EKN2</accession>
<name>A0A9P1EKN2_CUSEU</name>
<comment type="caution">
    <text evidence="2">The sequence shown here is derived from an EMBL/GenBank/DDBJ whole genome shotgun (WGS) entry which is preliminary data.</text>
</comment>
<evidence type="ECO:0000313" key="3">
    <source>
        <dbReference type="Proteomes" id="UP001152484"/>
    </source>
</evidence>
<feature type="region of interest" description="Disordered" evidence="1">
    <location>
        <begin position="60"/>
        <end position="79"/>
    </location>
</feature>
<dbReference type="EMBL" id="CAMAPE010000054">
    <property type="protein sequence ID" value="CAH9110887.1"/>
    <property type="molecule type" value="Genomic_DNA"/>
</dbReference>
<gene>
    <name evidence="2" type="ORF">CEURO_LOCUS18996</name>
</gene>
<evidence type="ECO:0000313" key="2">
    <source>
        <dbReference type="EMBL" id="CAH9110887.1"/>
    </source>
</evidence>
<dbReference type="Proteomes" id="UP001152484">
    <property type="component" value="Unassembled WGS sequence"/>
</dbReference>
<proteinExistence type="predicted"/>
<reference evidence="2" key="1">
    <citation type="submission" date="2022-07" db="EMBL/GenBank/DDBJ databases">
        <authorList>
            <person name="Macas J."/>
            <person name="Novak P."/>
            <person name="Neumann P."/>
        </authorList>
    </citation>
    <scope>NUCLEOTIDE SEQUENCE</scope>
</reference>
<organism evidence="2 3">
    <name type="scientific">Cuscuta europaea</name>
    <name type="common">European dodder</name>
    <dbReference type="NCBI Taxonomy" id="41803"/>
    <lineage>
        <taxon>Eukaryota</taxon>
        <taxon>Viridiplantae</taxon>
        <taxon>Streptophyta</taxon>
        <taxon>Embryophyta</taxon>
        <taxon>Tracheophyta</taxon>
        <taxon>Spermatophyta</taxon>
        <taxon>Magnoliopsida</taxon>
        <taxon>eudicotyledons</taxon>
        <taxon>Gunneridae</taxon>
        <taxon>Pentapetalae</taxon>
        <taxon>asterids</taxon>
        <taxon>lamiids</taxon>
        <taxon>Solanales</taxon>
        <taxon>Convolvulaceae</taxon>
        <taxon>Cuscuteae</taxon>
        <taxon>Cuscuta</taxon>
        <taxon>Cuscuta subgen. Cuscuta</taxon>
    </lineage>
</organism>
<protein>
    <submittedName>
        <fullName evidence="2">Uncharacterized protein</fullName>
    </submittedName>
</protein>
<sequence length="110" mass="11831">MSRSVEAVVGLDEAHWCWMRRRHRHIWRRRRIWRRSTAKLDKVKDGATCGACGRDRANAGAGGTGSNANGGGGGDVSGGGGGGTRDGYVPCMKTVLGLQFCFIVLFCTMN</sequence>
<keyword evidence="3" id="KW-1185">Reference proteome</keyword>
<evidence type="ECO:0000256" key="1">
    <source>
        <dbReference type="SAM" id="MobiDB-lite"/>
    </source>
</evidence>
<dbReference type="AlphaFoldDB" id="A0A9P1EKN2"/>